<feature type="compositionally biased region" description="Basic and acidic residues" evidence="8">
    <location>
        <begin position="1"/>
        <end position="10"/>
    </location>
</feature>
<evidence type="ECO:0000256" key="7">
    <source>
        <dbReference type="ARBA" id="ARBA00023136"/>
    </source>
</evidence>
<keyword evidence="4" id="KW-0133">Cell shape</keyword>
<evidence type="ECO:0000256" key="9">
    <source>
        <dbReference type="SAM" id="Phobius"/>
    </source>
</evidence>
<feature type="transmembrane region" description="Helical" evidence="9">
    <location>
        <begin position="599"/>
        <end position="624"/>
    </location>
</feature>
<feature type="transmembrane region" description="Helical" evidence="9">
    <location>
        <begin position="308"/>
        <end position="329"/>
    </location>
</feature>
<evidence type="ECO:0000256" key="5">
    <source>
        <dbReference type="ARBA" id="ARBA00022984"/>
    </source>
</evidence>
<keyword evidence="11" id="KW-1185">Reference proteome</keyword>
<evidence type="ECO:0000256" key="2">
    <source>
        <dbReference type="ARBA" id="ARBA00022475"/>
    </source>
</evidence>
<dbReference type="PANTHER" id="PTHR47019:SF1">
    <property type="entry name" value="LIPID II FLIPPASE MURJ"/>
    <property type="match status" value="1"/>
</dbReference>
<dbReference type="Pfam" id="PF03023">
    <property type="entry name" value="MurJ"/>
    <property type="match status" value="1"/>
</dbReference>
<feature type="transmembrane region" description="Helical" evidence="9">
    <location>
        <begin position="429"/>
        <end position="454"/>
    </location>
</feature>
<dbReference type="EMBL" id="BAAAQN010000072">
    <property type="protein sequence ID" value="GAA2058667.1"/>
    <property type="molecule type" value="Genomic_DNA"/>
</dbReference>
<comment type="caution">
    <text evidence="10">The sequence shown here is derived from an EMBL/GenBank/DDBJ whole genome shotgun (WGS) entry which is preliminary data.</text>
</comment>
<keyword evidence="7 9" id="KW-0472">Membrane</keyword>
<evidence type="ECO:0000256" key="4">
    <source>
        <dbReference type="ARBA" id="ARBA00022960"/>
    </source>
</evidence>
<feature type="transmembrane region" description="Helical" evidence="9">
    <location>
        <begin position="154"/>
        <end position="175"/>
    </location>
</feature>
<feature type="transmembrane region" description="Helical" evidence="9">
    <location>
        <begin position="350"/>
        <end position="375"/>
    </location>
</feature>
<dbReference type="Proteomes" id="UP001500751">
    <property type="component" value="Unassembled WGS sequence"/>
</dbReference>
<proteinExistence type="predicted"/>
<feature type="transmembrane region" description="Helical" evidence="9">
    <location>
        <begin position="195"/>
        <end position="217"/>
    </location>
</feature>
<sequence length="653" mass="65432">MADLRTDSGRAADPADPAEPADPDAAVPHAAAPHPSVSHPSVPHPSVSHPSVPHPSVPHPSVPHASASHAAVPHQASATTLPSSSESTPAESTPAAPRRSRSRRPTTTTLAGAAILIAIATVASRVVGFGRWLVFSHTVGAGSLADAYNSANQLPNIVFEITAGGALAGVAVPLLAGPLTGGGDGPADRARASRIVSALLTWTLAILIPLSASGIALASPIGHILGSGHGSDYSAQISTFLVFFLPQIPLYGAAVVLGATLQADRRFLAPALAPLLSSLVVIASYTVFAFLDRGRGAHLTDLRHAPELVLALGTSAGVLILVLSLLPAVRRAKLTLRPTFHFPDGVARRARSLGVAGVATLVAQQFAVLTIVLLANAGHASTGTLTVFNLVWAVYSLPYAVLAVPVATSAFTDLSARWAAGDRDGYARGVAVTTQAVLIFSAAGASVLAAAAWPTARLFLTARHGSGGGVTVEMMGQGLVAFAPGLIGYGLVAHLSRALYAAGRGRAAATSVCAGWLTVLAADLVSVTLLPGQDAVVALGLGNALGMSVAGAGLLAAVRRAAGREALAGVGRAAAVAGIAAAAAAPIGMLAAAGVAATVLVQAAVVGGAVALATVALFTAAAVVAARRLLPDTECGKWLRATVDSRRGRRPGR</sequence>
<feature type="transmembrane region" description="Helical" evidence="9">
    <location>
        <begin position="237"/>
        <end position="260"/>
    </location>
</feature>
<keyword evidence="6 9" id="KW-1133">Transmembrane helix</keyword>
<dbReference type="PANTHER" id="PTHR47019">
    <property type="entry name" value="LIPID II FLIPPASE MURJ"/>
    <property type="match status" value="1"/>
</dbReference>
<evidence type="ECO:0000256" key="8">
    <source>
        <dbReference type="SAM" id="MobiDB-lite"/>
    </source>
</evidence>
<keyword evidence="5" id="KW-0573">Peptidoglycan synthesis</keyword>
<feature type="compositionally biased region" description="Low complexity" evidence="8">
    <location>
        <begin position="62"/>
        <end position="97"/>
    </location>
</feature>
<feature type="compositionally biased region" description="Low complexity" evidence="8">
    <location>
        <begin position="23"/>
        <end position="51"/>
    </location>
</feature>
<feature type="transmembrane region" description="Helical" evidence="9">
    <location>
        <begin position="474"/>
        <end position="495"/>
    </location>
</feature>
<evidence type="ECO:0000313" key="10">
    <source>
        <dbReference type="EMBL" id="GAA2058667.1"/>
    </source>
</evidence>
<name>A0ABN2VBY4_9ACTN</name>
<evidence type="ECO:0000313" key="11">
    <source>
        <dbReference type="Proteomes" id="UP001500751"/>
    </source>
</evidence>
<gene>
    <name evidence="10" type="ORF">GCM10009839_80690</name>
</gene>
<evidence type="ECO:0000256" key="6">
    <source>
        <dbReference type="ARBA" id="ARBA00022989"/>
    </source>
</evidence>
<dbReference type="InterPro" id="IPR051050">
    <property type="entry name" value="Lipid_II_flippase_MurJ/MviN"/>
</dbReference>
<feature type="transmembrane region" description="Helical" evidence="9">
    <location>
        <begin position="108"/>
        <end position="134"/>
    </location>
</feature>
<feature type="region of interest" description="Disordered" evidence="8">
    <location>
        <begin position="1"/>
        <end position="107"/>
    </location>
</feature>
<evidence type="ECO:0000256" key="1">
    <source>
        <dbReference type="ARBA" id="ARBA00004651"/>
    </source>
</evidence>
<dbReference type="InterPro" id="IPR004268">
    <property type="entry name" value="MurJ"/>
</dbReference>
<evidence type="ECO:0008006" key="12">
    <source>
        <dbReference type="Google" id="ProtNLM"/>
    </source>
</evidence>
<feature type="transmembrane region" description="Helical" evidence="9">
    <location>
        <begin position="570"/>
        <end position="593"/>
    </location>
</feature>
<accession>A0ABN2VBY4</accession>
<keyword evidence="3 9" id="KW-0812">Transmembrane</keyword>
<feature type="transmembrane region" description="Helical" evidence="9">
    <location>
        <begin position="387"/>
        <end position="408"/>
    </location>
</feature>
<evidence type="ECO:0000256" key="3">
    <source>
        <dbReference type="ARBA" id="ARBA00022692"/>
    </source>
</evidence>
<keyword evidence="2" id="KW-1003">Cell membrane</keyword>
<organism evidence="10 11">
    <name type="scientific">Catenulispora yoronensis</name>
    <dbReference type="NCBI Taxonomy" id="450799"/>
    <lineage>
        <taxon>Bacteria</taxon>
        <taxon>Bacillati</taxon>
        <taxon>Actinomycetota</taxon>
        <taxon>Actinomycetes</taxon>
        <taxon>Catenulisporales</taxon>
        <taxon>Catenulisporaceae</taxon>
        <taxon>Catenulispora</taxon>
    </lineage>
</organism>
<comment type="subcellular location">
    <subcellularLocation>
        <location evidence="1">Cell membrane</location>
        <topology evidence="1">Multi-pass membrane protein</topology>
    </subcellularLocation>
</comment>
<dbReference type="PRINTS" id="PR01806">
    <property type="entry name" value="VIRFACTRMVIN"/>
</dbReference>
<protein>
    <recommendedName>
        <fullName evidence="12">Peptidoglycan lipid II flippase</fullName>
    </recommendedName>
</protein>
<reference evidence="10 11" key="1">
    <citation type="journal article" date="2019" name="Int. J. Syst. Evol. Microbiol.">
        <title>The Global Catalogue of Microorganisms (GCM) 10K type strain sequencing project: providing services to taxonomists for standard genome sequencing and annotation.</title>
        <authorList>
            <consortium name="The Broad Institute Genomics Platform"/>
            <consortium name="The Broad Institute Genome Sequencing Center for Infectious Disease"/>
            <person name="Wu L."/>
            <person name="Ma J."/>
        </authorList>
    </citation>
    <scope>NUCLEOTIDE SEQUENCE [LARGE SCALE GENOMIC DNA]</scope>
    <source>
        <strain evidence="10 11">JCM 16014</strain>
    </source>
</reference>
<feature type="compositionally biased region" description="Pro residues" evidence="8">
    <location>
        <begin position="52"/>
        <end position="61"/>
    </location>
</feature>
<feature type="transmembrane region" description="Helical" evidence="9">
    <location>
        <begin position="267"/>
        <end position="288"/>
    </location>
</feature>
<feature type="transmembrane region" description="Helical" evidence="9">
    <location>
        <begin position="536"/>
        <end position="558"/>
    </location>
</feature>
<feature type="transmembrane region" description="Helical" evidence="9">
    <location>
        <begin position="507"/>
        <end position="530"/>
    </location>
</feature>